<dbReference type="AlphaFoldDB" id="A0AAN6VEJ0"/>
<dbReference type="PANTHER" id="PTHR42085:SF6">
    <property type="entry name" value="F-BOX DOMAIN-CONTAINING PROTEIN"/>
    <property type="match status" value="1"/>
</dbReference>
<reference evidence="1" key="1">
    <citation type="journal article" date="2023" name="Mol. Phylogenet. Evol.">
        <title>Genome-scale phylogeny and comparative genomics of the fungal order Sordariales.</title>
        <authorList>
            <person name="Hensen N."/>
            <person name="Bonometti L."/>
            <person name="Westerberg I."/>
            <person name="Brannstrom I.O."/>
            <person name="Guillou S."/>
            <person name="Cros-Aarteil S."/>
            <person name="Calhoun S."/>
            <person name="Haridas S."/>
            <person name="Kuo A."/>
            <person name="Mondo S."/>
            <person name="Pangilinan J."/>
            <person name="Riley R."/>
            <person name="LaButti K."/>
            <person name="Andreopoulos B."/>
            <person name="Lipzen A."/>
            <person name="Chen C."/>
            <person name="Yan M."/>
            <person name="Daum C."/>
            <person name="Ng V."/>
            <person name="Clum A."/>
            <person name="Steindorff A."/>
            <person name="Ohm R.A."/>
            <person name="Martin F."/>
            <person name="Silar P."/>
            <person name="Natvig D.O."/>
            <person name="Lalanne C."/>
            <person name="Gautier V."/>
            <person name="Ament-Velasquez S.L."/>
            <person name="Kruys A."/>
            <person name="Hutchinson M.I."/>
            <person name="Powell A.J."/>
            <person name="Barry K."/>
            <person name="Miller A.N."/>
            <person name="Grigoriev I.V."/>
            <person name="Debuchy R."/>
            <person name="Gladieux P."/>
            <person name="Hiltunen Thoren M."/>
            <person name="Johannesson H."/>
        </authorList>
    </citation>
    <scope>NUCLEOTIDE SEQUENCE</scope>
    <source>
        <strain evidence="1">CBS 538.74</strain>
    </source>
</reference>
<dbReference type="Proteomes" id="UP001302745">
    <property type="component" value="Unassembled WGS sequence"/>
</dbReference>
<reference evidence="1" key="2">
    <citation type="submission" date="2023-05" db="EMBL/GenBank/DDBJ databases">
        <authorList>
            <consortium name="Lawrence Berkeley National Laboratory"/>
            <person name="Steindorff A."/>
            <person name="Hensen N."/>
            <person name="Bonometti L."/>
            <person name="Westerberg I."/>
            <person name="Brannstrom I.O."/>
            <person name="Guillou S."/>
            <person name="Cros-Aarteil S."/>
            <person name="Calhoun S."/>
            <person name="Haridas S."/>
            <person name="Kuo A."/>
            <person name="Mondo S."/>
            <person name="Pangilinan J."/>
            <person name="Riley R."/>
            <person name="Labutti K."/>
            <person name="Andreopoulos B."/>
            <person name="Lipzen A."/>
            <person name="Chen C."/>
            <person name="Yanf M."/>
            <person name="Daum C."/>
            <person name="Ng V."/>
            <person name="Clum A."/>
            <person name="Ohm R."/>
            <person name="Martin F."/>
            <person name="Silar P."/>
            <person name="Natvig D."/>
            <person name="Lalanne C."/>
            <person name="Gautier V."/>
            <person name="Ament-Velasquez S.L."/>
            <person name="Kruys A."/>
            <person name="Hutchinson M.I."/>
            <person name="Powell A.J."/>
            <person name="Barry K."/>
            <person name="Miller A.N."/>
            <person name="Grigoriev I.V."/>
            <person name="Debuchy R."/>
            <person name="Gladieux P."/>
            <person name="Thoren M.H."/>
            <person name="Johannesson H."/>
        </authorList>
    </citation>
    <scope>NUCLEOTIDE SEQUENCE</scope>
    <source>
        <strain evidence="1">CBS 538.74</strain>
    </source>
</reference>
<evidence type="ECO:0000313" key="2">
    <source>
        <dbReference type="Proteomes" id="UP001302745"/>
    </source>
</evidence>
<proteinExistence type="predicted"/>
<evidence type="ECO:0000313" key="1">
    <source>
        <dbReference type="EMBL" id="KAK4148666.1"/>
    </source>
</evidence>
<sequence>MVDSPAPPLLRLPPSVRHRIYLYLGVARWDRFPLVFDLDGPLDPSKQIAFHGLLLSCRSLYIEASALMFSANRFVIHYSHKRSLQPLRNLTPSSLASLASLKIVLNQASCHDRREQESSGKCCEGTGWMGRFGPRCCRDYATHHDGPLGGSHSGAGLVLDEWHRTAEYLAPRMRSRTLELSLVCDLDEREAGLATKVVALLSLFPELRECHIRLCRSPNAKIAQVAQHAAQQACHRLEPHSPPAPSSSSPRLLQLPRELRHQILEYTDLVTPWREIMWTRLERGYHYPPGGCSGDGFAFCPPSRHHGCQFSGCHHQKCINYDVYSSYHDSVGCFCRLRHAAFSSTCRCWAPPTPLFLVCRTLAEDARFVFFSLNRFVVSDALGSLNPYQAFNFESEEPFELADGASFVEAWRRALGAPPPTPPRPSAYPAQRFAASQFLRDIVPANCLRHLRSLEFVFPPYNGQCWPQDGHPALLDWADTLSWAKTRLAVPILTLRLTMAGSRQWPPQPPDERQELSQEQGDQVLAGYRRILSPLACLREHGLAHFYADFVSPWKWRNWMDNAPPEEQNPEAGWQWVLSSQDAMNEEAERFVLGDRYGQLSSRKETREQDREWQFEFSCEY</sequence>
<gene>
    <name evidence="1" type="ORF">C8A00DRAFT_19542</name>
</gene>
<dbReference type="InterPro" id="IPR038883">
    <property type="entry name" value="AN11006-like"/>
</dbReference>
<comment type="caution">
    <text evidence="1">The sequence shown here is derived from an EMBL/GenBank/DDBJ whole genome shotgun (WGS) entry which is preliminary data.</text>
</comment>
<dbReference type="PANTHER" id="PTHR42085">
    <property type="entry name" value="F-BOX DOMAIN-CONTAINING PROTEIN"/>
    <property type="match status" value="1"/>
</dbReference>
<accession>A0AAN6VEJ0</accession>
<organism evidence="1 2">
    <name type="scientific">Chaetomidium leptoderma</name>
    <dbReference type="NCBI Taxonomy" id="669021"/>
    <lineage>
        <taxon>Eukaryota</taxon>
        <taxon>Fungi</taxon>
        <taxon>Dikarya</taxon>
        <taxon>Ascomycota</taxon>
        <taxon>Pezizomycotina</taxon>
        <taxon>Sordariomycetes</taxon>
        <taxon>Sordariomycetidae</taxon>
        <taxon>Sordariales</taxon>
        <taxon>Chaetomiaceae</taxon>
        <taxon>Chaetomidium</taxon>
    </lineage>
</organism>
<dbReference type="EMBL" id="MU857289">
    <property type="protein sequence ID" value="KAK4148666.1"/>
    <property type="molecule type" value="Genomic_DNA"/>
</dbReference>
<evidence type="ECO:0008006" key="3">
    <source>
        <dbReference type="Google" id="ProtNLM"/>
    </source>
</evidence>
<protein>
    <recommendedName>
        <fullName evidence="3">F-box domain-containing protein</fullName>
    </recommendedName>
</protein>
<keyword evidence="2" id="KW-1185">Reference proteome</keyword>
<name>A0AAN6VEJ0_9PEZI</name>